<keyword evidence="3" id="KW-0812">Transmembrane</keyword>
<dbReference type="EMBL" id="JBHSDT010000003">
    <property type="protein sequence ID" value="MFC4402048.1"/>
    <property type="molecule type" value="Genomic_DNA"/>
</dbReference>
<evidence type="ECO:0000313" key="6">
    <source>
        <dbReference type="Proteomes" id="UP001595882"/>
    </source>
</evidence>
<keyword evidence="3" id="KW-1133">Transmembrane helix</keyword>
<evidence type="ECO:0000313" key="5">
    <source>
        <dbReference type="EMBL" id="MFC4402048.1"/>
    </source>
</evidence>
<dbReference type="PANTHER" id="PTHR22911:SF76">
    <property type="entry name" value="EAMA DOMAIN-CONTAINING PROTEIN"/>
    <property type="match status" value="1"/>
</dbReference>
<reference evidence="6" key="1">
    <citation type="journal article" date="2019" name="Int. J. Syst. Evol. Microbiol.">
        <title>The Global Catalogue of Microorganisms (GCM) 10K type strain sequencing project: providing services to taxonomists for standard genome sequencing and annotation.</title>
        <authorList>
            <consortium name="The Broad Institute Genomics Platform"/>
            <consortium name="The Broad Institute Genome Sequencing Center for Infectious Disease"/>
            <person name="Wu L."/>
            <person name="Ma J."/>
        </authorList>
    </citation>
    <scope>NUCLEOTIDE SEQUENCE [LARGE SCALE GENOMIC DNA]</scope>
    <source>
        <strain evidence="6">CCUG 37865</strain>
    </source>
</reference>
<organism evidence="5 6">
    <name type="scientific">Gracilibacillus xinjiangensis</name>
    <dbReference type="NCBI Taxonomy" id="1193282"/>
    <lineage>
        <taxon>Bacteria</taxon>
        <taxon>Bacillati</taxon>
        <taxon>Bacillota</taxon>
        <taxon>Bacilli</taxon>
        <taxon>Bacillales</taxon>
        <taxon>Bacillaceae</taxon>
        <taxon>Gracilibacillus</taxon>
    </lineage>
</organism>
<feature type="transmembrane region" description="Helical" evidence="3">
    <location>
        <begin position="7"/>
        <end position="26"/>
    </location>
</feature>
<feature type="transmembrane region" description="Helical" evidence="3">
    <location>
        <begin position="98"/>
        <end position="116"/>
    </location>
</feature>
<keyword evidence="3" id="KW-0472">Membrane</keyword>
<comment type="subcellular location">
    <subcellularLocation>
        <location evidence="1">Endomembrane system</location>
        <topology evidence="1">Multi-pass membrane protein</topology>
    </subcellularLocation>
</comment>
<dbReference type="InterPro" id="IPR037185">
    <property type="entry name" value="EmrE-like"/>
</dbReference>
<evidence type="ECO:0000256" key="3">
    <source>
        <dbReference type="SAM" id="Phobius"/>
    </source>
</evidence>
<feature type="transmembrane region" description="Helical" evidence="3">
    <location>
        <begin position="32"/>
        <end position="55"/>
    </location>
</feature>
<sequence>MKSNRMFPYLAITIGVIAVSSAAIFVKMAGDVPAAIIANYRLLFAAILMLPFVYIKKAELRSLDKRDWGMTILAGISIAIHFIIWFESLNYTSVASSVVLVTLQPVFAFIGTSIFFKEKFAPGTIISMFIAIFGSIIIAWGDFQIAGEALYGDILALVAAVFITIYFLLGQSVRKKVSMVTYTCVSYLSGSIVLIIYNMIAGNSYINYSSDEWLIFLSIAVIPTLLGLNLLNWALKWVSTSIISMGIVFEPVGAAMLAYFILGEKVSWVQWLGGMIVVFGLLLFIASTRRKRRMKVTITP</sequence>
<proteinExistence type="inferred from homology"/>
<protein>
    <submittedName>
        <fullName evidence="5">DMT family transporter</fullName>
    </submittedName>
</protein>
<accession>A0ABV8WSG1</accession>
<feature type="transmembrane region" description="Helical" evidence="3">
    <location>
        <begin position="123"/>
        <end position="143"/>
    </location>
</feature>
<feature type="transmembrane region" description="Helical" evidence="3">
    <location>
        <begin position="67"/>
        <end position="86"/>
    </location>
</feature>
<feature type="transmembrane region" description="Helical" evidence="3">
    <location>
        <begin position="213"/>
        <end position="235"/>
    </location>
</feature>
<dbReference type="PANTHER" id="PTHR22911">
    <property type="entry name" value="ACYL-MALONYL CONDENSING ENZYME-RELATED"/>
    <property type="match status" value="1"/>
</dbReference>
<dbReference type="SUPFAM" id="SSF103481">
    <property type="entry name" value="Multidrug resistance efflux transporter EmrE"/>
    <property type="match status" value="2"/>
</dbReference>
<feature type="transmembrane region" description="Helical" evidence="3">
    <location>
        <begin position="149"/>
        <end position="168"/>
    </location>
</feature>
<evidence type="ECO:0000259" key="4">
    <source>
        <dbReference type="Pfam" id="PF00892"/>
    </source>
</evidence>
<gene>
    <name evidence="5" type="ORF">ACFOY7_03055</name>
</gene>
<feature type="domain" description="EamA" evidence="4">
    <location>
        <begin position="8"/>
        <end position="139"/>
    </location>
</feature>
<feature type="transmembrane region" description="Helical" evidence="3">
    <location>
        <begin position="180"/>
        <end position="201"/>
    </location>
</feature>
<feature type="transmembrane region" description="Helical" evidence="3">
    <location>
        <begin position="268"/>
        <end position="286"/>
    </location>
</feature>
<keyword evidence="6" id="KW-1185">Reference proteome</keyword>
<comment type="caution">
    <text evidence="5">The sequence shown here is derived from an EMBL/GenBank/DDBJ whole genome shotgun (WGS) entry which is preliminary data.</text>
</comment>
<evidence type="ECO:0000256" key="1">
    <source>
        <dbReference type="ARBA" id="ARBA00004127"/>
    </source>
</evidence>
<feature type="transmembrane region" description="Helical" evidence="3">
    <location>
        <begin position="242"/>
        <end position="262"/>
    </location>
</feature>
<feature type="domain" description="EamA" evidence="4">
    <location>
        <begin position="151"/>
        <end position="285"/>
    </location>
</feature>
<evidence type="ECO:0000256" key="2">
    <source>
        <dbReference type="ARBA" id="ARBA00007362"/>
    </source>
</evidence>
<dbReference type="Pfam" id="PF00892">
    <property type="entry name" value="EamA"/>
    <property type="match status" value="2"/>
</dbReference>
<dbReference type="Proteomes" id="UP001595882">
    <property type="component" value="Unassembled WGS sequence"/>
</dbReference>
<comment type="similarity">
    <text evidence="2">Belongs to the EamA transporter family.</text>
</comment>
<dbReference type="InterPro" id="IPR000620">
    <property type="entry name" value="EamA_dom"/>
</dbReference>
<name>A0ABV8WSG1_9BACI</name>
<dbReference type="RefSeq" id="WP_390249261.1">
    <property type="nucleotide sequence ID" value="NZ_JBHSDT010000003.1"/>
</dbReference>